<dbReference type="AlphaFoldDB" id="A0A5C0SFN8"/>
<dbReference type="InterPro" id="IPR036779">
    <property type="entry name" value="LysM_dom_sf"/>
</dbReference>
<dbReference type="KEGG" id="crs:FQB35_07125"/>
<dbReference type="EMBL" id="CP042243">
    <property type="protein sequence ID" value="QEK12164.1"/>
    <property type="molecule type" value="Genomic_DNA"/>
</dbReference>
<feature type="transmembrane region" description="Helical" evidence="1">
    <location>
        <begin position="12"/>
        <end position="33"/>
    </location>
</feature>
<dbReference type="SMART" id="SM00257">
    <property type="entry name" value="LysM"/>
    <property type="match status" value="1"/>
</dbReference>
<gene>
    <name evidence="3" type="ORF">FQB35_07125</name>
</gene>
<proteinExistence type="predicted"/>
<evidence type="ECO:0000313" key="4">
    <source>
        <dbReference type="Proteomes" id="UP000324646"/>
    </source>
</evidence>
<keyword evidence="1" id="KW-1133">Transmembrane helix</keyword>
<accession>A0A5C0SFN8</accession>
<dbReference type="Proteomes" id="UP000324646">
    <property type="component" value="Chromosome"/>
</dbReference>
<dbReference type="PROSITE" id="PS51782">
    <property type="entry name" value="LYSM"/>
    <property type="match status" value="1"/>
</dbReference>
<dbReference type="Gene3D" id="3.10.350.10">
    <property type="entry name" value="LysM domain"/>
    <property type="match status" value="1"/>
</dbReference>
<keyword evidence="1" id="KW-0812">Transmembrane</keyword>
<protein>
    <submittedName>
        <fullName evidence="3">LysM peptidoglycan-binding domain-containing protein</fullName>
    </submittedName>
</protein>
<dbReference type="OrthoDB" id="1716479at2"/>
<keyword evidence="1" id="KW-0472">Membrane</keyword>
<sequence length="102" mass="12159">MKINYLRIANNFRFLWLIVVILLFLYLGTNIFFKTNIAERTNKLKYIEIQIKYGDTIWELAKKFTPNDKDIRKTIYEISLINNLDSLDIYPGQVIKIPTDQN</sequence>
<name>A0A5C0SFN8_CRATE</name>
<keyword evidence="4" id="KW-1185">Reference proteome</keyword>
<reference evidence="3 4" key="1">
    <citation type="submission" date="2019-07" db="EMBL/GenBank/DDBJ databases">
        <title>Complete genome of Crassaminicella thermophila SY095.</title>
        <authorList>
            <person name="Li X."/>
        </authorList>
    </citation>
    <scope>NUCLEOTIDE SEQUENCE [LARGE SCALE GENOMIC DNA]</scope>
    <source>
        <strain evidence="3 4">SY095</strain>
    </source>
</reference>
<dbReference type="InterPro" id="IPR018392">
    <property type="entry name" value="LysM"/>
</dbReference>
<evidence type="ECO:0000259" key="2">
    <source>
        <dbReference type="PROSITE" id="PS51782"/>
    </source>
</evidence>
<organism evidence="3 4">
    <name type="scientific">Crassaminicella thermophila</name>
    <dbReference type="NCBI Taxonomy" id="2599308"/>
    <lineage>
        <taxon>Bacteria</taxon>
        <taxon>Bacillati</taxon>
        <taxon>Bacillota</taxon>
        <taxon>Clostridia</taxon>
        <taxon>Eubacteriales</taxon>
        <taxon>Clostridiaceae</taxon>
        <taxon>Crassaminicella</taxon>
    </lineage>
</organism>
<evidence type="ECO:0000313" key="3">
    <source>
        <dbReference type="EMBL" id="QEK12164.1"/>
    </source>
</evidence>
<feature type="domain" description="LysM" evidence="2">
    <location>
        <begin position="47"/>
        <end position="97"/>
    </location>
</feature>
<dbReference type="Pfam" id="PF01476">
    <property type="entry name" value="LysM"/>
    <property type="match status" value="1"/>
</dbReference>
<dbReference type="CDD" id="cd00118">
    <property type="entry name" value="LysM"/>
    <property type="match status" value="1"/>
</dbReference>
<dbReference type="RefSeq" id="WP_148809319.1">
    <property type="nucleotide sequence ID" value="NZ_CP042243.1"/>
</dbReference>
<dbReference type="SUPFAM" id="SSF54106">
    <property type="entry name" value="LysM domain"/>
    <property type="match status" value="1"/>
</dbReference>
<evidence type="ECO:0000256" key="1">
    <source>
        <dbReference type="SAM" id="Phobius"/>
    </source>
</evidence>